<reference evidence="5" key="1">
    <citation type="submission" date="2024-07" db="EMBL/GenBank/DDBJ databases">
        <title>Two chromosome-level genome assemblies of Korean endemic species Abeliophyllum distichum and Forsythia ovata (Oleaceae).</title>
        <authorList>
            <person name="Jang H."/>
        </authorList>
    </citation>
    <scope>NUCLEOTIDE SEQUENCE [LARGE SCALE GENOMIC DNA]</scope>
</reference>
<protein>
    <recommendedName>
        <fullName evidence="3">CCHC-type domain-containing protein</fullName>
    </recommendedName>
</protein>
<feature type="region of interest" description="Disordered" evidence="2">
    <location>
        <begin position="1"/>
        <end position="23"/>
    </location>
</feature>
<dbReference type="PANTHER" id="PTHR15503">
    <property type="entry name" value="LDOC1 RELATED"/>
    <property type="match status" value="1"/>
</dbReference>
<dbReference type="InterPro" id="IPR036875">
    <property type="entry name" value="Znf_CCHC_sf"/>
</dbReference>
<name>A0ABD1QVX4_9LAMI</name>
<accession>A0ABD1QVX4</accession>
<evidence type="ECO:0000256" key="2">
    <source>
        <dbReference type="SAM" id="MobiDB-lite"/>
    </source>
</evidence>
<organism evidence="4 5">
    <name type="scientific">Abeliophyllum distichum</name>
    <dbReference type="NCBI Taxonomy" id="126358"/>
    <lineage>
        <taxon>Eukaryota</taxon>
        <taxon>Viridiplantae</taxon>
        <taxon>Streptophyta</taxon>
        <taxon>Embryophyta</taxon>
        <taxon>Tracheophyta</taxon>
        <taxon>Spermatophyta</taxon>
        <taxon>Magnoliopsida</taxon>
        <taxon>eudicotyledons</taxon>
        <taxon>Gunneridae</taxon>
        <taxon>Pentapetalae</taxon>
        <taxon>asterids</taxon>
        <taxon>lamiids</taxon>
        <taxon>Lamiales</taxon>
        <taxon>Oleaceae</taxon>
        <taxon>Forsythieae</taxon>
        <taxon>Abeliophyllum</taxon>
    </lineage>
</organism>
<keyword evidence="1" id="KW-0863">Zinc-finger</keyword>
<keyword evidence="1" id="KW-0862">Zinc</keyword>
<evidence type="ECO:0000313" key="5">
    <source>
        <dbReference type="Proteomes" id="UP001604336"/>
    </source>
</evidence>
<dbReference type="SMART" id="SM00343">
    <property type="entry name" value="ZnF_C2HC"/>
    <property type="match status" value="1"/>
</dbReference>
<dbReference type="PROSITE" id="PS50158">
    <property type="entry name" value="ZF_CCHC"/>
    <property type="match status" value="1"/>
</dbReference>
<dbReference type="GO" id="GO:0008270">
    <property type="term" value="F:zinc ion binding"/>
    <property type="evidence" value="ECO:0007669"/>
    <property type="project" value="UniProtKB-KW"/>
</dbReference>
<sequence length="228" mass="25735">MVRKATRSYQKGHNQKRDKIEKRSGDQVATNCTKCGKNHSRDCLFGKRVCYTCHKPGHLSVDCPTRVNQGTARAFALAMLEAGTSNNVVTGTIYIKSKPVYALFNSRATHSFIARSMLRIFELATEPFSLETEVIIPSGPNCFVNNYVPNVLIEIKRKTHPTDLISLDFKDFAIILGMDWLSRYQVTIDCRTKTLSMPRIGTIDFPKPEKTLNLVIIYTKGIETNREG</sequence>
<comment type="caution">
    <text evidence="4">The sequence shown here is derived from an EMBL/GenBank/DDBJ whole genome shotgun (WGS) entry which is preliminary data.</text>
</comment>
<dbReference type="Pfam" id="PF00098">
    <property type="entry name" value="zf-CCHC"/>
    <property type="match status" value="1"/>
</dbReference>
<dbReference type="SUPFAM" id="SSF57756">
    <property type="entry name" value="Retrovirus zinc finger-like domains"/>
    <property type="match status" value="1"/>
</dbReference>
<dbReference type="InterPro" id="IPR032567">
    <property type="entry name" value="RTL1-rel"/>
</dbReference>
<dbReference type="Gene3D" id="4.10.60.10">
    <property type="entry name" value="Zinc finger, CCHC-type"/>
    <property type="match status" value="1"/>
</dbReference>
<gene>
    <name evidence="4" type="ORF">Adt_33321</name>
</gene>
<dbReference type="EMBL" id="JBFOLK010000010">
    <property type="protein sequence ID" value="KAL2480355.1"/>
    <property type="molecule type" value="Genomic_DNA"/>
</dbReference>
<evidence type="ECO:0000256" key="1">
    <source>
        <dbReference type="PROSITE-ProRule" id="PRU00047"/>
    </source>
</evidence>
<dbReference type="SUPFAM" id="SSF50630">
    <property type="entry name" value="Acid proteases"/>
    <property type="match status" value="1"/>
</dbReference>
<keyword evidence="1" id="KW-0479">Metal-binding</keyword>
<dbReference type="Gene3D" id="2.40.70.10">
    <property type="entry name" value="Acid Proteases"/>
    <property type="match status" value="1"/>
</dbReference>
<dbReference type="InterPro" id="IPR001878">
    <property type="entry name" value="Znf_CCHC"/>
</dbReference>
<feature type="domain" description="CCHC-type" evidence="3">
    <location>
        <begin position="50"/>
        <end position="64"/>
    </location>
</feature>
<keyword evidence="5" id="KW-1185">Reference proteome</keyword>
<evidence type="ECO:0000313" key="4">
    <source>
        <dbReference type="EMBL" id="KAL2480355.1"/>
    </source>
</evidence>
<proteinExistence type="predicted"/>
<dbReference type="InterPro" id="IPR021109">
    <property type="entry name" value="Peptidase_aspartic_dom_sf"/>
</dbReference>
<dbReference type="AlphaFoldDB" id="A0ABD1QVX4"/>
<dbReference type="CDD" id="cd00303">
    <property type="entry name" value="retropepsin_like"/>
    <property type="match status" value="1"/>
</dbReference>
<dbReference type="Pfam" id="PF08284">
    <property type="entry name" value="RVP_2"/>
    <property type="match status" value="1"/>
</dbReference>
<dbReference type="Proteomes" id="UP001604336">
    <property type="component" value="Unassembled WGS sequence"/>
</dbReference>
<evidence type="ECO:0000259" key="3">
    <source>
        <dbReference type="PROSITE" id="PS50158"/>
    </source>
</evidence>
<dbReference type="PANTHER" id="PTHR15503:SF45">
    <property type="entry name" value="RNA-DIRECTED DNA POLYMERASE HOMOLOG"/>
    <property type="match status" value="1"/>
</dbReference>